<reference evidence="11 12" key="1">
    <citation type="journal article" date="2014" name="Genome Announc.">
        <title>Draft Genome Sequence of the Agar-Degrading Bacterium Catenovulum sp. Strain DS-2, Isolated from Intestines of Haliotis diversicolor.</title>
        <authorList>
            <person name="Shan D."/>
            <person name="Li X."/>
            <person name="Gu Z."/>
            <person name="Wei G."/>
            <person name="Gao Z."/>
            <person name="Shao Z."/>
        </authorList>
    </citation>
    <scope>NUCLEOTIDE SEQUENCE [LARGE SCALE GENOMIC DNA]</scope>
    <source>
        <strain evidence="11 12">DS-2</strain>
    </source>
</reference>
<comment type="similarity">
    <text evidence="8 9">Belongs to the TRAP transporter small permease family.</text>
</comment>
<keyword evidence="4 9" id="KW-0997">Cell inner membrane</keyword>
<comment type="function">
    <text evidence="9">Part of the tripartite ATP-independent periplasmic (TRAP) transport system.</text>
</comment>
<dbReference type="PANTHER" id="PTHR35011:SF2">
    <property type="entry name" value="2,3-DIKETO-L-GULONATE TRAP TRANSPORTER SMALL PERMEASE PROTEIN YIAM"/>
    <property type="match status" value="1"/>
</dbReference>
<name>W7QYM2_9ALTE</name>
<dbReference type="PANTHER" id="PTHR35011">
    <property type="entry name" value="2,3-DIKETO-L-GULONATE TRAP TRANSPORTER SMALL PERMEASE PROTEIN YIAM"/>
    <property type="match status" value="1"/>
</dbReference>
<evidence type="ECO:0000256" key="9">
    <source>
        <dbReference type="RuleBase" id="RU369079"/>
    </source>
</evidence>
<evidence type="ECO:0000259" key="10">
    <source>
        <dbReference type="Pfam" id="PF04290"/>
    </source>
</evidence>
<evidence type="ECO:0000313" key="12">
    <source>
        <dbReference type="Proteomes" id="UP000019276"/>
    </source>
</evidence>
<feature type="transmembrane region" description="Helical" evidence="9">
    <location>
        <begin position="12"/>
        <end position="34"/>
    </location>
</feature>
<evidence type="ECO:0000256" key="1">
    <source>
        <dbReference type="ARBA" id="ARBA00004429"/>
    </source>
</evidence>
<keyword evidence="5 9" id="KW-0812">Transmembrane</keyword>
<dbReference type="Pfam" id="PF04290">
    <property type="entry name" value="DctQ"/>
    <property type="match status" value="1"/>
</dbReference>
<evidence type="ECO:0000256" key="7">
    <source>
        <dbReference type="ARBA" id="ARBA00023136"/>
    </source>
</evidence>
<gene>
    <name evidence="11" type="ORF">DS2_07623</name>
</gene>
<dbReference type="Proteomes" id="UP000019276">
    <property type="component" value="Unassembled WGS sequence"/>
</dbReference>
<sequence length="170" mass="19062">MQLHLIMNKFDRILRVFLAVLMGLLVIDVTWQVLTRFILPQPSSFTEEVARFLLIWVSLLGAAYAYRLSSHLGFDLMVKKLAAKEAVFFVRLCSVLVAIFAIAVLIVGGGNLVLLTWSLGQFSPVLNVPMAFVYAVVPLSGILFLIYSCLFFMDAETFVKNDQLPLEEEA</sequence>
<keyword evidence="12" id="KW-1185">Reference proteome</keyword>
<dbReference type="eggNOG" id="COG3090">
    <property type="taxonomic scope" value="Bacteria"/>
</dbReference>
<feature type="transmembrane region" description="Helical" evidence="9">
    <location>
        <begin position="131"/>
        <end position="153"/>
    </location>
</feature>
<comment type="subunit">
    <text evidence="9">The complex comprises the extracytoplasmic solute receptor protein and the two transmembrane proteins.</text>
</comment>
<evidence type="ECO:0000256" key="3">
    <source>
        <dbReference type="ARBA" id="ARBA00022475"/>
    </source>
</evidence>
<feature type="transmembrane region" description="Helical" evidence="9">
    <location>
        <begin position="88"/>
        <end position="119"/>
    </location>
</feature>
<accession>W7QYM2</accession>
<evidence type="ECO:0000256" key="6">
    <source>
        <dbReference type="ARBA" id="ARBA00022989"/>
    </source>
</evidence>
<keyword evidence="6 9" id="KW-1133">Transmembrane helix</keyword>
<dbReference type="GO" id="GO:0022857">
    <property type="term" value="F:transmembrane transporter activity"/>
    <property type="evidence" value="ECO:0007669"/>
    <property type="project" value="UniProtKB-UniRule"/>
</dbReference>
<keyword evidence="11" id="KW-0808">Transferase</keyword>
<dbReference type="GO" id="GO:0015740">
    <property type="term" value="P:C4-dicarboxylate transport"/>
    <property type="evidence" value="ECO:0007669"/>
    <property type="project" value="TreeGrafter"/>
</dbReference>
<organism evidence="11 12">
    <name type="scientific">Catenovulum agarivorans DS-2</name>
    <dbReference type="NCBI Taxonomy" id="1328313"/>
    <lineage>
        <taxon>Bacteria</taxon>
        <taxon>Pseudomonadati</taxon>
        <taxon>Pseudomonadota</taxon>
        <taxon>Gammaproteobacteria</taxon>
        <taxon>Alteromonadales</taxon>
        <taxon>Alteromonadaceae</taxon>
        <taxon>Catenovulum</taxon>
    </lineage>
</organism>
<keyword evidence="7 9" id="KW-0472">Membrane</keyword>
<evidence type="ECO:0000256" key="5">
    <source>
        <dbReference type="ARBA" id="ARBA00022692"/>
    </source>
</evidence>
<evidence type="ECO:0000313" key="11">
    <source>
        <dbReference type="EMBL" id="EWH10485.1"/>
    </source>
</evidence>
<comment type="subcellular location">
    <subcellularLocation>
        <location evidence="1 9">Cell inner membrane</location>
        <topology evidence="1 9">Multi-pass membrane protein</topology>
    </subcellularLocation>
</comment>
<dbReference type="GO" id="GO:0005886">
    <property type="term" value="C:plasma membrane"/>
    <property type="evidence" value="ECO:0007669"/>
    <property type="project" value="UniProtKB-SubCell"/>
</dbReference>
<feature type="transmembrane region" description="Helical" evidence="9">
    <location>
        <begin position="49"/>
        <end position="67"/>
    </location>
</feature>
<protein>
    <recommendedName>
        <fullName evidence="9">TRAP transporter small permease protein</fullName>
    </recommendedName>
</protein>
<dbReference type="AlphaFoldDB" id="W7QYM2"/>
<dbReference type="EMBL" id="ARZY01000011">
    <property type="protein sequence ID" value="EWH10485.1"/>
    <property type="molecule type" value="Genomic_DNA"/>
</dbReference>
<evidence type="ECO:0000256" key="2">
    <source>
        <dbReference type="ARBA" id="ARBA00022448"/>
    </source>
</evidence>
<dbReference type="InterPro" id="IPR007387">
    <property type="entry name" value="TRAP_DctQ"/>
</dbReference>
<comment type="caution">
    <text evidence="11">The sequence shown here is derived from an EMBL/GenBank/DDBJ whole genome shotgun (WGS) entry which is preliminary data.</text>
</comment>
<proteinExistence type="inferred from homology"/>
<dbReference type="STRING" id="1328313.DS2_07623"/>
<dbReference type="GO" id="GO:0016301">
    <property type="term" value="F:kinase activity"/>
    <property type="evidence" value="ECO:0007669"/>
    <property type="project" value="UniProtKB-KW"/>
</dbReference>
<keyword evidence="2 9" id="KW-0813">Transport</keyword>
<keyword evidence="3" id="KW-1003">Cell membrane</keyword>
<evidence type="ECO:0000256" key="4">
    <source>
        <dbReference type="ARBA" id="ARBA00022519"/>
    </source>
</evidence>
<feature type="domain" description="Tripartite ATP-independent periplasmic transporters DctQ component" evidence="10">
    <location>
        <begin position="27"/>
        <end position="148"/>
    </location>
</feature>
<keyword evidence="11" id="KW-0418">Kinase</keyword>
<dbReference type="InterPro" id="IPR055348">
    <property type="entry name" value="DctQ"/>
</dbReference>
<evidence type="ECO:0000256" key="8">
    <source>
        <dbReference type="ARBA" id="ARBA00038436"/>
    </source>
</evidence>
<dbReference type="PATRIC" id="fig|1328313.3.peg.1556"/>